<dbReference type="PATRIC" id="fig|1217715.3.peg.2347"/>
<dbReference type="OrthoDB" id="6707227at2"/>
<protein>
    <submittedName>
        <fullName evidence="1">Uncharacterized protein</fullName>
    </submittedName>
</protein>
<dbReference type="AlphaFoldDB" id="N8NYV4"/>
<dbReference type="RefSeq" id="WP_004648929.1">
    <property type="nucleotide sequence ID" value="NZ_KB849164.1"/>
</dbReference>
<dbReference type="eggNOG" id="ENOG503037Q">
    <property type="taxonomic scope" value="Bacteria"/>
</dbReference>
<gene>
    <name evidence="1" type="ORF">F994_02406</name>
</gene>
<comment type="caution">
    <text evidence="1">The sequence shown here is derived from an EMBL/GenBank/DDBJ whole genome shotgun (WGS) entry which is preliminary data.</text>
</comment>
<organism evidence="1 2">
    <name type="scientific">Acinetobacter bohemicus ANC 3994</name>
    <dbReference type="NCBI Taxonomy" id="1217715"/>
    <lineage>
        <taxon>Bacteria</taxon>
        <taxon>Pseudomonadati</taxon>
        <taxon>Pseudomonadota</taxon>
        <taxon>Gammaproteobacteria</taxon>
        <taxon>Moraxellales</taxon>
        <taxon>Moraxellaceae</taxon>
        <taxon>Acinetobacter</taxon>
    </lineage>
</organism>
<dbReference type="HOGENOM" id="CLU_1811593_0_0_6"/>
<dbReference type="Proteomes" id="UP000013086">
    <property type="component" value="Unassembled WGS sequence"/>
</dbReference>
<dbReference type="EMBL" id="APOH01000015">
    <property type="protein sequence ID" value="ENU19546.1"/>
    <property type="molecule type" value="Genomic_DNA"/>
</dbReference>
<proteinExistence type="predicted"/>
<sequence length="142" mass="17074">MQVWMSSESGRDALNEEQFQQLNVARNNVENILKSRLEYKTYDIPLESWDCITIMMGPKGFEERVMYSFKKKIMDFRLKINYEKFNSTDDLGRQKLIFEMMLRSLDLLKIKFEKVRPKLDEKVYEELDRLKKDVLDISKIDS</sequence>
<accession>N8NYV4</accession>
<reference evidence="1 2" key="1">
    <citation type="submission" date="2013-02" db="EMBL/GenBank/DDBJ databases">
        <title>The Genome Sequence of Acinetobacter sp. ANC 3994.</title>
        <authorList>
            <consortium name="The Broad Institute Genome Sequencing Platform"/>
            <consortium name="The Broad Institute Genome Sequencing Center for Infectious Disease"/>
            <person name="Cerqueira G."/>
            <person name="Feldgarden M."/>
            <person name="Courvalin P."/>
            <person name="Perichon B."/>
            <person name="Grillot-Courvalin C."/>
            <person name="Clermont D."/>
            <person name="Rocha E."/>
            <person name="Yoon E.-J."/>
            <person name="Nemec A."/>
            <person name="Walker B."/>
            <person name="Young S.K."/>
            <person name="Zeng Q."/>
            <person name="Gargeya S."/>
            <person name="Fitzgerald M."/>
            <person name="Haas B."/>
            <person name="Abouelleil A."/>
            <person name="Alvarado L."/>
            <person name="Arachchi H.M."/>
            <person name="Berlin A.M."/>
            <person name="Chapman S.B."/>
            <person name="Dewar J."/>
            <person name="Goldberg J."/>
            <person name="Griggs A."/>
            <person name="Gujja S."/>
            <person name="Hansen M."/>
            <person name="Howarth C."/>
            <person name="Imamovic A."/>
            <person name="Larimer J."/>
            <person name="McCowan C."/>
            <person name="Murphy C."/>
            <person name="Neiman D."/>
            <person name="Pearson M."/>
            <person name="Priest M."/>
            <person name="Roberts A."/>
            <person name="Saif S."/>
            <person name="Shea T."/>
            <person name="Sisk P."/>
            <person name="Sykes S."/>
            <person name="Wortman J."/>
            <person name="Nusbaum C."/>
            <person name="Birren B."/>
        </authorList>
    </citation>
    <scope>NUCLEOTIDE SEQUENCE [LARGE SCALE GENOMIC DNA]</scope>
    <source>
        <strain evidence="1 2">ANC 3994</strain>
    </source>
</reference>
<dbReference type="InterPro" id="IPR029078">
    <property type="entry name" value="Imm44"/>
</dbReference>
<dbReference type="Pfam" id="PF15571">
    <property type="entry name" value="Imm44"/>
    <property type="match status" value="1"/>
</dbReference>
<evidence type="ECO:0000313" key="1">
    <source>
        <dbReference type="EMBL" id="ENU19546.1"/>
    </source>
</evidence>
<evidence type="ECO:0000313" key="2">
    <source>
        <dbReference type="Proteomes" id="UP000013086"/>
    </source>
</evidence>
<name>N8NYV4_9GAMM</name>